<protein>
    <submittedName>
        <fullName evidence="2">ParE toxin of type II toxin-antitoxin system, parDE</fullName>
    </submittedName>
</protein>
<reference evidence="2 3" key="1">
    <citation type="submission" date="2016-10" db="EMBL/GenBank/DDBJ databases">
        <authorList>
            <person name="de Groot N.N."/>
        </authorList>
    </citation>
    <scope>NUCLEOTIDE SEQUENCE [LARGE SCALE GENOMIC DNA]</scope>
    <source>
        <strain evidence="2 3">HLD2</strain>
    </source>
</reference>
<dbReference type="Proteomes" id="UP000199648">
    <property type="component" value="Unassembled WGS sequence"/>
</dbReference>
<dbReference type="EMBL" id="FMWD01000012">
    <property type="protein sequence ID" value="SCZ66770.1"/>
    <property type="molecule type" value="Genomic_DNA"/>
</dbReference>
<dbReference type="InterPro" id="IPR007712">
    <property type="entry name" value="RelE/ParE_toxin"/>
</dbReference>
<evidence type="ECO:0000313" key="3">
    <source>
        <dbReference type="Proteomes" id="UP000199648"/>
    </source>
</evidence>
<dbReference type="RefSeq" id="WP_092998815.1">
    <property type="nucleotide sequence ID" value="NZ_FMWD01000012.1"/>
</dbReference>
<evidence type="ECO:0000313" key="2">
    <source>
        <dbReference type="EMBL" id="SCZ66770.1"/>
    </source>
</evidence>
<keyword evidence="1" id="KW-1277">Toxin-antitoxin system</keyword>
<evidence type="ECO:0000256" key="1">
    <source>
        <dbReference type="ARBA" id="ARBA00022649"/>
    </source>
</evidence>
<gene>
    <name evidence="2" type="ORF">SAMN03097708_03015</name>
</gene>
<dbReference type="Pfam" id="PF05016">
    <property type="entry name" value="ParE_toxin"/>
    <property type="match status" value="1"/>
</dbReference>
<dbReference type="OrthoDB" id="9809155at2"/>
<dbReference type="STRING" id="415747.SAMN03097708_03015"/>
<dbReference type="Gene3D" id="3.30.2310.20">
    <property type="entry name" value="RelE-like"/>
    <property type="match status" value="1"/>
</dbReference>
<sequence>MLLLRKDAEADIRSAFKWYEHQKKGLGRVFIAEIDRVITSVEEQPELYAEVFGSVRRALSRRFPYAVYFVRRDLHVIILGVLHQRRHPAVWQKRF</sequence>
<dbReference type="InterPro" id="IPR035093">
    <property type="entry name" value="RelE/ParE_toxin_dom_sf"/>
</dbReference>
<dbReference type="AlphaFoldDB" id="A0A1G5QYX4"/>
<organism evidence="2 3">
    <name type="scientific">Thiohalomonas denitrificans</name>
    <dbReference type="NCBI Taxonomy" id="415747"/>
    <lineage>
        <taxon>Bacteria</taxon>
        <taxon>Pseudomonadati</taxon>
        <taxon>Pseudomonadota</taxon>
        <taxon>Gammaproteobacteria</taxon>
        <taxon>Thiohalomonadales</taxon>
        <taxon>Thiohalomonadaceae</taxon>
        <taxon>Thiohalomonas</taxon>
    </lineage>
</organism>
<accession>A0A1G5QYX4</accession>
<name>A0A1G5QYX4_9GAMM</name>
<proteinExistence type="predicted"/>
<keyword evidence="3" id="KW-1185">Reference proteome</keyword>